<dbReference type="Proteomes" id="UP001152592">
    <property type="component" value="Unassembled WGS sequence"/>
</dbReference>
<organism evidence="1 2">
    <name type="scientific">Penicillium salamii</name>
    <dbReference type="NCBI Taxonomy" id="1612424"/>
    <lineage>
        <taxon>Eukaryota</taxon>
        <taxon>Fungi</taxon>
        <taxon>Dikarya</taxon>
        <taxon>Ascomycota</taxon>
        <taxon>Pezizomycotina</taxon>
        <taxon>Eurotiomycetes</taxon>
        <taxon>Eurotiomycetidae</taxon>
        <taxon>Eurotiales</taxon>
        <taxon>Aspergillaceae</taxon>
        <taxon>Penicillium</taxon>
    </lineage>
</organism>
<dbReference type="EMBL" id="CAJVPD010000271">
    <property type="protein sequence ID" value="CAG8415164.1"/>
    <property type="molecule type" value="Genomic_DNA"/>
</dbReference>
<proteinExistence type="predicted"/>
<dbReference type="OrthoDB" id="4327079at2759"/>
<comment type="caution">
    <text evidence="1">The sequence shown here is derived from an EMBL/GenBank/DDBJ whole genome shotgun (WGS) entry which is preliminary data.</text>
</comment>
<dbReference type="AlphaFoldDB" id="A0A9W4JQP8"/>
<reference evidence="1" key="1">
    <citation type="submission" date="2021-07" db="EMBL/GenBank/DDBJ databases">
        <authorList>
            <person name="Branca A.L. A."/>
        </authorList>
    </citation>
    <scope>NUCLEOTIDE SEQUENCE</scope>
</reference>
<protein>
    <submittedName>
        <fullName evidence="1">Uncharacterized protein</fullName>
    </submittedName>
</protein>
<gene>
    <name evidence="1" type="ORF">PSALAMII_LOCUS9127</name>
</gene>
<accession>A0A9W4JQP8</accession>
<name>A0A9W4JQP8_9EURO</name>
<evidence type="ECO:0000313" key="1">
    <source>
        <dbReference type="EMBL" id="CAG8415164.1"/>
    </source>
</evidence>
<sequence length="124" mass="13790">MSSALKRMTFLGTLVPRTNFLQNVESTYITNKLARRATVYRHSHGPHTTEREIIHVGDEHGLQGRFQQAIGQEFGAALEATAINLYFADFKSSGVEYVNTPDVVGLQTVGDDTAIKLVWELKVP</sequence>
<evidence type="ECO:0000313" key="2">
    <source>
        <dbReference type="Proteomes" id="UP001152592"/>
    </source>
</evidence>